<keyword evidence="2" id="KW-1185">Reference proteome</keyword>
<dbReference type="RefSeq" id="WP_153234629.1">
    <property type="nucleotide sequence ID" value="NZ_WINI01000004.1"/>
</dbReference>
<evidence type="ECO:0000313" key="2">
    <source>
        <dbReference type="Proteomes" id="UP000451565"/>
    </source>
</evidence>
<gene>
    <name evidence="1" type="ORF">GEV47_10075</name>
</gene>
<dbReference type="Pfam" id="PF16068">
    <property type="entry name" value="DUF4810"/>
    <property type="match status" value="1"/>
</dbReference>
<proteinExistence type="predicted"/>
<accession>A0A843YU57</accession>
<dbReference type="EMBL" id="WINI01000004">
    <property type="protein sequence ID" value="MQR01028.1"/>
    <property type="molecule type" value="Genomic_DNA"/>
</dbReference>
<dbReference type="AlphaFoldDB" id="A0A843YU57"/>
<dbReference type="PIRSF" id="PIRSF020555">
    <property type="entry name" value="UCP020555"/>
    <property type="match status" value="1"/>
</dbReference>
<dbReference type="OrthoDB" id="9800218at2"/>
<name>A0A843YU57_9BURK</name>
<dbReference type="InterPro" id="IPR014508">
    <property type="entry name" value="UCP020555_TPR-like"/>
</dbReference>
<dbReference type="PROSITE" id="PS51257">
    <property type="entry name" value="PROKAR_LIPOPROTEIN"/>
    <property type="match status" value="1"/>
</dbReference>
<comment type="caution">
    <text evidence="1">The sequence shown here is derived from an EMBL/GenBank/DDBJ whole genome shotgun (WGS) entry which is preliminary data.</text>
</comment>
<dbReference type="Proteomes" id="UP000451565">
    <property type="component" value="Unassembled WGS sequence"/>
</dbReference>
<reference evidence="1 2" key="1">
    <citation type="submission" date="2019-10" db="EMBL/GenBank/DDBJ databases">
        <title>Glaciimonas soli sp. nov., a psychrophilic bacterium isolated from the forest soil of a high elevation mountain in Taiwan.</title>
        <authorList>
            <person name="Wang L.-T."/>
            <person name="Shieh W.Y."/>
        </authorList>
    </citation>
    <scope>NUCLEOTIDE SEQUENCE [LARGE SCALE GENOMIC DNA]</scope>
    <source>
        <strain evidence="1 2">GS1</strain>
    </source>
</reference>
<organism evidence="1 2">
    <name type="scientific">Glaciimonas soli</name>
    <dbReference type="NCBI Taxonomy" id="2590999"/>
    <lineage>
        <taxon>Bacteria</taxon>
        <taxon>Pseudomonadati</taxon>
        <taxon>Pseudomonadota</taxon>
        <taxon>Betaproteobacteria</taxon>
        <taxon>Burkholderiales</taxon>
        <taxon>Oxalobacteraceae</taxon>
        <taxon>Glaciimonas</taxon>
    </lineage>
</organism>
<evidence type="ECO:0000313" key="1">
    <source>
        <dbReference type="EMBL" id="MQR01028.1"/>
    </source>
</evidence>
<protein>
    <submittedName>
        <fullName evidence="1">DUF4810 domain-containing protein</fullName>
    </submittedName>
</protein>
<sequence length="124" mass="13899">MKRDLIKSFGLVLCVGVGLLLGGCNTAPKSTYYWGNYQDQVHQYFSSSDNDSTAQIIELEKNTQQAESSGRPLPPGYHAHLGMLYANEGKDDKSVQEYQTEKKLFPESATFMDYLLGKLKPKNN</sequence>